<dbReference type="eggNOG" id="COG1846">
    <property type="taxonomic scope" value="Bacteria"/>
</dbReference>
<dbReference type="InterPro" id="IPR000835">
    <property type="entry name" value="HTH_MarR-typ"/>
</dbReference>
<dbReference type="KEGG" id="swp:swp_4870"/>
<proteinExistence type="predicted"/>
<evidence type="ECO:0000313" key="2">
    <source>
        <dbReference type="EMBL" id="ACJ31492.1"/>
    </source>
</evidence>
<sequence length="143" mass="16537">MELNNKLFYQISLLHRVFRRDAQNILTNELNVTLEMLSILQILSESGAMPQQQLADLLFIEKSSMKRNIDKLVAREYVVADYGLEKNRKIITISDKGNQVRMRGKQIMLQQESSWLQHLPEEEQQSLMASISTLVKGQIDGFN</sequence>
<dbReference type="Gene3D" id="1.10.10.10">
    <property type="entry name" value="Winged helix-like DNA-binding domain superfamily/Winged helix DNA-binding domain"/>
    <property type="match status" value="1"/>
</dbReference>
<reference evidence="2 3" key="1">
    <citation type="journal article" date="2008" name="PLoS ONE">
        <title>Environmental adaptation: genomic analysis of the piezotolerant and psychrotolerant deep-sea iron reducing bacterium Shewanella piezotolerans WP3.</title>
        <authorList>
            <person name="Wang F."/>
            <person name="Wang J."/>
            <person name="Jian H."/>
            <person name="Zhang B."/>
            <person name="Li S."/>
            <person name="Wang F."/>
            <person name="Zeng X."/>
            <person name="Gao L."/>
            <person name="Bartlett D.H."/>
            <person name="Yu J."/>
            <person name="Hu S."/>
            <person name="Xiao X."/>
        </authorList>
    </citation>
    <scope>NUCLEOTIDE SEQUENCE [LARGE SCALE GENOMIC DNA]</scope>
    <source>
        <strain evidence="3">WP3 / JCM 13877</strain>
    </source>
</reference>
<dbReference type="PROSITE" id="PS50995">
    <property type="entry name" value="HTH_MARR_2"/>
    <property type="match status" value="1"/>
</dbReference>
<gene>
    <name evidence="2" type="ordered locus">swp_4870</name>
</gene>
<evidence type="ECO:0000313" key="3">
    <source>
        <dbReference type="Proteomes" id="UP000000753"/>
    </source>
</evidence>
<dbReference type="SUPFAM" id="SSF46785">
    <property type="entry name" value="Winged helix' DNA-binding domain"/>
    <property type="match status" value="1"/>
</dbReference>
<dbReference type="GO" id="GO:0003700">
    <property type="term" value="F:DNA-binding transcription factor activity"/>
    <property type="evidence" value="ECO:0007669"/>
    <property type="project" value="InterPro"/>
</dbReference>
<dbReference type="Pfam" id="PF01047">
    <property type="entry name" value="MarR"/>
    <property type="match status" value="1"/>
</dbReference>
<feature type="domain" description="HTH marR-type" evidence="1">
    <location>
        <begin position="4"/>
        <end position="136"/>
    </location>
</feature>
<evidence type="ECO:0000259" key="1">
    <source>
        <dbReference type="PROSITE" id="PS50995"/>
    </source>
</evidence>
<keyword evidence="3" id="KW-1185">Reference proteome</keyword>
<dbReference type="InterPro" id="IPR036388">
    <property type="entry name" value="WH-like_DNA-bd_sf"/>
</dbReference>
<dbReference type="STRING" id="225849.swp_4870"/>
<dbReference type="OrthoDB" id="1853358at2"/>
<dbReference type="AlphaFoldDB" id="B8CV16"/>
<organism evidence="2 3">
    <name type="scientific">Shewanella piezotolerans (strain WP3 / JCM 13877)</name>
    <dbReference type="NCBI Taxonomy" id="225849"/>
    <lineage>
        <taxon>Bacteria</taxon>
        <taxon>Pseudomonadati</taxon>
        <taxon>Pseudomonadota</taxon>
        <taxon>Gammaproteobacteria</taxon>
        <taxon>Alteromonadales</taxon>
        <taxon>Shewanellaceae</taxon>
        <taxon>Shewanella</taxon>
    </lineage>
</organism>
<protein>
    <submittedName>
        <fullName evidence="2">Transcriptional regulator, putative</fullName>
    </submittedName>
</protein>
<dbReference type="SMART" id="SM00347">
    <property type="entry name" value="HTH_MARR"/>
    <property type="match status" value="1"/>
</dbReference>
<dbReference type="Proteomes" id="UP000000753">
    <property type="component" value="Chromosome"/>
</dbReference>
<name>B8CV16_SHEPW</name>
<dbReference type="InterPro" id="IPR036390">
    <property type="entry name" value="WH_DNA-bd_sf"/>
</dbReference>
<dbReference type="HOGENOM" id="CLU_1804883_0_0_6"/>
<dbReference type="EMBL" id="CP000472">
    <property type="protein sequence ID" value="ACJ31492.1"/>
    <property type="molecule type" value="Genomic_DNA"/>
</dbReference>
<accession>B8CV16</accession>
<dbReference type="RefSeq" id="WP_020914822.1">
    <property type="nucleotide sequence ID" value="NC_011566.1"/>
</dbReference>